<keyword evidence="3" id="KW-1185">Reference proteome</keyword>
<dbReference type="Gene3D" id="1.10.1750.10">
    <property type="match status" value="1"/>
</dbReference>
<dbReference type="EMBL" id="PVXO01000068">
    <property type="protein sequence ID" value="PRR77150.1"/>
    <property type="molecule type" value="Genomic_DNA"/>
</dbReference>
<dbReference type="GO" id="GO:0004803">
    <property type="term" value="F:transposase activity"/>
    <property type="evidence" value="ECO:0007669"/>
    <property type="project" value="InterPro"/>
</dbReference>
<dbReference type="Proteomes" id="UP000239706">
    <property type="component" value="Unassembled WGS sequence"/>
</dbReference>
<evidence type="ECO:0000313" key="3">
    <source>
        <dbReference type="Proteomes" id="UP000239706"/>
    </source>
</evidence>
<dbReference type="AlphaFoldDB" id="A0A2T0B0P7"/>
<dbReference type="Pfam" id="PF01797">
    <property type="entry name" value="Y1_Tnp"/>
    <property type="match status" value="1"/>
</dbReference>
<dbReference type="GO" id="GO:0006313">
    <property type="term" value="P:DNA transposition"/>
    <property type="evidence" value="ECO:0007669"/>
    <property type="project" value="InterPro"/>
</dbReference>
<dbReference type="InterPro" id="IPR002686">
    <property type="entry name" value="Transposase_17"/>
</dbReference>
<dbReference type="InterPro" id="IPR010921">
    <property type="entry name" value="Trp_repressor/repl_initiator"/>
</dbReference>
<dbReference type="PANTHER" id="PTHR34322:SF2">
    <property type="entry name" value="TRANSPOSASE IS200-LIKE DOMAIN-CONTAINING PROTEIN"/>
    <property type="match status" value="1"/>
</dbReference>
<reference evidence="2 3" key="1">
    <citation type="submission" date="2018-03" db="EMBL/GenBank/DDBJ databases">
        <title>Genome sequence of Clostridium liquoris DSM 100320.</title>
        <authorList>
            <person name="Poehlein A."/>
            <person name="Daniel R."/>
        </authorList>
    </citation>
    <scope>NUCLEOTIDE SEQUENCE [LARGE SCALE GENOMIC DNA]</scope>
    <source>
        <strain evidence="2 3">DSM 100320</strain>
    </source>
</reference>
<dbReference type="InterPro" id="IPR036515">
    <property type="entry name" value="Transposase_17_sf"/>
</dbReference>
<dbReference type="SUPFAM" id="SSF48295">
    <property type="entry name" value="TrpR-like"/>
    <property type="match status" value="1"/>
</dbReference>
<evidence type="ECO:0000259" key="1">
    <source>
        <dbReference type="SMART" id="SM01321"/>
    </source>
</evidence>
<dbReference type="GO" id="GO:0043565">
    <property type="term" value="F:sequence-specific DNA binding"/>
    <property type="evidence" value="ECO:0007669"/>
    <property type="project" value="InterPro"/>
</dbReference>
<name>A0A2T0B0P7_9CLOT</name>
<sequence>MPRTARIKVHNGIYHITMRSIKEFNLFRNKNDKDKFLEILKKYKDIFLFKIFAYCLMDTHVHLLIYSNEADISKFMHSINQSYAQYYNKKYDRHGHVFSDRFKSKIAKEDADVAVMSAYIHNNPKDIKGYKNSVENYEYSSFSTYIGTNKNQLNLVDCFFILNYFNKNPILSRNRYLNFVKNRISKTGEFIDIKLDIDPDKSINNSIEYISGKTPLLRTLCPEKVMEFIYENTNIDKVTINIKYNREISEYRCLCVLIMRCFCDFTFAQISQIINNYTQSSLSQMCNKAYNLICNNAKYKNILEKFLDKYSLATT</sequence>
<protein>
    <submittedName>
        <fullName evidence="2">Transposase IS200 like protein</fullName>
    </submittedName>
</protein>
<gene>
    <name evidence="2" type="ORF">CLLI_25620</name>
</gene>
<dbReference type="Gene3D" id="3.30.70.1290">
    <property type="entry name" value="Transposase IS200-like"/>
    <property type="match status" value="1"/>
</dbReference>
<dbReference type="SMART" id="SM01321">
    <property type="entry name" value="Y1_Tnp"/>
    <property type="match status" value="1"/>
</dbReference>
<accession>A0A2T0B0P7</accession>
<evidence type="ECO:0000313" key="2">
    <source>
        <dbReference type="EMBL" id="PRR77150.1"/>
    </source>
</evidence>
<dbReference type="SUPFAM" id="SSF143422">
    <property type="entry name" value="Transposase IS200-like"/>
    <property type="match status" value="1"/>
</dbReference>
<feature type="domain" description="Transposase IS200-like" evidence="1">
    <location>
        <begin position="9"/>
        <end position="123"/>
    </location>
</feature>
<organism evidence="2 3">
    <name type="scientific">Clostridium liquoris</name>
    <dbReference type="NCBI Taxonomy" id="1289519"/>
    <lineage>
        <taxon>Bacteria</taxon>
        <taxon>Bacillati</taxon>
        <taxon>Bacillota</taxon>
        <taxon>Clostridia</taxon>
        <taxon>Eubacteriales</taxon>
        <taxon>Clostridiaceae</taxon>
        <taxon>Clostridium</taxon>
    </lineage>
</organism>
<dbReference type="PANTHER" id="PTHR34322">
    <property type="entry name" value="TRANSPOSASE, Y1_TNP DOMAIN-CONTAINING"/>
    <property type="match status" value="1"/>
</dbReference>
<proteinExistence type="predicted"/>
<dbReference type="RefSeq" id="WP_170063733.1">
    <property type="nucleotide sequence ID" value="NZ_PVXO01000068.1"/>
</dbReference>
<comment type="caution">
    <text evidence="2">The sequence shown here is derived from an EMBL/GenBank/DDBJ whole genome shotgun (WGS) entry which is preliminary data.</text>
</comment>